<dbReference type="GO" id="GO:0030258">
    <property type="term" value="P:lipid modification"/>
    <property type="evidence" value="ECO:0007669"/>
    <property type="project" value="TreeGrafter"/>
</dbReference>
<accession>A0AAV2T202</accession>
<organism evidence="12 13">
    <name type="scientific">Calicophoron daubneyi</name>
    <name type="common">Rumen fluke</name>
    <name type="synonym">Paramphistomum daubneyi</name>
    <dbReference type="NCBI Taxonomy" id="300641"/>
    <lineage>
        <taxon>Eukaryota</taxon>
        <taxon>Metazoa</taxon>
        <taxon>Spiralia</taxon>
        <taxon>Lophotrochozoa</taxon>
        <taxon>Platyhelminthes</taxon>
        <taxon>Trematoda</taxon>
        <taxon>Digenea</taxon>
        <taxon>Plagiorchiida</taxon>
        <taxon>Pronocephalata</taxon>
        <taxon>Paramphistomoidea</taxon>
        <taxon>Paramphistomidae</taxon>
        <taxon>Calicophoron</taxon>
    </lineage>
</organism>
<evidence type="ECO:0000256" key="9">
    <source>
        <dbReference type="ARBA" id="ARBA00025707"/>
    </source>
</evidence>
<dbReference type="InterPro" id="IPR004299">
    <property type="entry name" value="MBOAT_fam"/>
</dbReference>
<dbReference type="GO" id="GO:0071617">
    <property type="term" value="F:lysophospholipid acyltransferase activity"/>
    <property type="evidence" value="ECO:0007669"/>
    <property type="project" value="TreeGrafter"/>
</dbReference>
<gene>
    <name evidence="12" type="ORF">CDAUBV1_LOCUS3042</name>
</gene>
<dbReference type="Pfam" id="PF03062">
    <property type="entry name" value="MBOAT"/>
    <property type="match status" value="1"/>
</dbReference>
<evidence type="ECO:0000256" key="8">
    <source>
        <dbReference type="ARBA" id="ARBA00023315"/>
    </source>
</evidence>
<keyword evidence="6 11" id="KW-1133">Transmembrane helix</keyword>
<protein>
    <recommendedName>
        <fullName evidence="10">Lysophospholipid acyltransferase 7</fullName>
    </recommendedName>
</protein>
<dbReference type="InterPro" id="IPR049941">
    <property type="entry name" value="LPLAT_7/PORCN-like"/>
</dbReference>
<feature type="transmembrane region" description="Helical" evidence="11">
    <location>
        <begin position="70"/>
        <end position="86"/>
    </location>
</feature>
<dbReference type="PANTHER" id="PTHR13906:SF16">
    <property type="entry name" value="LYSOPHOSPHOLIPID ACYLTRANSFERASE 7"/>
    <property type="match status" value="1"/>
</dbReference>
<evidence type="ECO:0000313" key="13">
    <source>
        <dbReference type="Proteomes" id="UP001497525"/>
    </source>
</evidence>
<keyword evidence="7 11" id="KW-0472">Membrane</keyword>
<comment type="pathway">
    <text evidence="9">Phospholipid metabolism.</text>
</comment>
<feature type="transmembrane region" description="Helical" evidence="11">
    <location>
        <begin position="159"/>
        <end position="177"/>
    </location>
</feature>
<dbReference type="Proteomes" id="UP001497525">
    <property type="component" value="Unassembled WGS sequence"/>
</dbReference>
<evidence type="ECO:0000256" key="11">
    <source>
        <dbReference type="SAM" id="Phobius"/>
    </source>
</evidence>
<evidence type="ECO:0000256" key="6">
    <source>
        <dbReference type="ARBA" id="ARBA00022989"/>
    </source>
</evidence>
<evidence type="ECO:0000256" key="2">
    <source>
        <dbReference type="ARBA" id="ARBA00005074"/>
    </source>
</evidence>
<comment type="subcellular location">
    <subcellularLocation>
        <location evidence="1">Membrane</location>
        <topology evidence="1">Multi-pass membrane protein</topology>
    </subcellularLocation>
</comment>
<comment type="pathway">
    <text evidence="2">Lipid metabolism; phospholipid metabolism.</text>
</comment>
<feature type="transmembrane region" description="Helical" evidence="11">
    <location>
        <begin position="35"/>
        <end position="64"/>
    </location>
</feature>
<comment type="caution">
    <text evidence="12">The sequence shown here is derived from an EMBL/GenBank/DDBJ whole genome shotgun (WGS) entry which is preliminary data.</text>
</comment>
<feature type="transmembrane region" description="Helical" evidence="11">
    <location>
        <begin position="473"/>
        <end position="497"/>
    </location>
</feature>
<name>A0AAV2T202_CALDB</name>
<evidence type="ECO:0000256" key="7">
    <source>
        <dbReference type="ARBA" id="ARBA00023136"/>
    </source>
</evidence>
<dbReference type="GO" id="GO:0044233">
    <property type="term" value="C:mitochondria-associated endoplasmic reticulum membrane contact site"/>
    <property type="evidence" value="ECO:0007669"/>
    <property type="project" value="TreeGrafter"/>
</dbReference>
<sequence>MTFDDWIYGILLFVSLCVGPCMKSSTNWKPYLSSLFGLLMAFVTSGLTIWHSLVTVFGFIFLMGLCPPRFFHYLAFFWCFGYLAFFRTCHWFGLVKPPPLSNAMQLLITLRLMGLSFELHDSWVIEQRLKKEAKNGKNQPADSDLVLLKKYKHITASHLGVLCYTYCYIGLFTGPYYKYRTFEDFINWPTRAPPGSSDQLIQQLQEAPLYGVSYLIISHFYSVDYVRTAEFYDNGFGYRLLYMVIIFFIFRLRVYFAWKVAECVCMSAGLGAYPACSKPISGEGPTNLMALEFWMRRNEITLDSSAPHLVDHADKDQQAEINSYAAPLSSATSLSSVNLSRAEDYDFSTIQNISVWSCEFSPTVREGMRSWNKTVQYWLATNFHKRLPGSRTFRTVCTILISAYWHGFHPGYYLAFMTIPLALCAESNLATIVAAFGQGLPGGSLSFLSWVLKMRVFEYCAMGFLLLDGPATLAYWHSIGYCIHIVLAVTIITGYILQRILPRSAFSSFPTTPSATEQMANLSAREI</sequence>
<evidence type="ECO:0000256" key="3">
    <source>
        <dbReference type="ARBA" id="ARBA00010323"/>
    </source>
</evidence>
<evidence type="ECO:0000313" key="12">
    <source>
        <dbReference type="EMBL" id="CAL5130821.1"/>
    </source>
</evidence>
<feature type="transmembrane region" description="Helical" evidence="11">
    <location>
        <begin position="240"/>
        <end position="258"/>
    </location>
</feature>
<comment type="similarity">
    <text evidence="3">Belongs to the membrane-bound acyltransferase family.</text>
</comment>
<dbReference type="GO" id="GO:0016020">
    <property type="term" value="C:membrane"/>
    <property type="evidence" value="ECO:0007669"/>
    <property type="project" value="UniProtKB-SubCell"/>
</dbReference>
<keyword evidence="5 11" id="KW-0812">Transmembrane</keyword>
<dbReference type="PANTHER" id="PTHR13906">
    <property type="entry name" value="PORCUPINE"/>
    <property type="match status" value="1"/>
</dbReference>
<evidence type="ECO:0000256" key="10">
    <source>
        <dbReference type="ARBA" id="ARBA00093678"/>
    </source>
</evidence>
<evidence type="ECO:0000256" key="4">
    <source>
        <dbReference type="ARBA" id="ARBA00022679"/>
    </source>
</evidence>
<dbReference type="GO" id="GO:0006661">
    <property type="term" value="P:phosphatidylinositol biosynthetic process"/>
    <property type="evidence" value="ECO:0007669"/>
    <property type="project" value="TreeGrafter"/>
</dbReference>
<dbReference type="EMBL" id="CAXLJL010000075">
    <property type="protein sequence ID" value="CAL5130821.1"/>
    <property type="molecule type" value="Genomic_DNA"/>
</dbReference>
<proteinExistence type="inferred from homology"/>
<evidence type="ECO:0000256" key="5">
    <source>
        <dbReference type="ARBA" id="ARBA00022692"/>
    </source>
</evidence>
<dbReference type="AlphaFoldDB" id="A0AAV2T202"/>
<keyword evidence="4" id="KW-0808">Transferase</keyword>
<feature type="transmembrane region" description="Helical" evidence="11">
    <location>
        <begin position="392"/>
        <end position="408"/>
    </location>
</feature>
<evidence type="ECO:0000256" key="1">
    <source>
        <dbReference type="ARBA" id="ARBA00004141"/>
    </source>
</evidence>
<reference evidence="12" key="1">
    <citation type="submission" date="2024-06" db="EMBL/GenBank/DDBJ databases">
        <authorList>
            <person name="Liu X."/>
            <person name="Lenzi L."/>
            <person name="Haldenby T S."/>
            <person name="Uol C."/>
        </authorList>
    </citation>
    <scope>NUCLEOTIDE SEQUENCE</scope>
</reference>
<keyword evidence="8" id="KW-0012">Acyltransferase</keyword>